<dbReference type="GO" id="GO:0055088">
    <property type="term" value="P:lipid homeostasis"/>
    <property type="evidence" value="ECO:0007669"/>
    <property type="project" value="TreeGrafter"/>
</dbReference>
<dbReference type="Gene3D" id="1.20.140.10">
    <property type="entry name" value="Butyryl-CoA Dehydrogenase, subunit A, domain 3"/>
    <property type="match status" value="1"/>
</dbReference>
<evidence type="ECO:0000256" key="1">
    <source>
        <dbReference type="ARBA" id="ARBA00004846"/>
    </source>
</evidence>
<dbReference type="SUPFAM" id="SSF47203">
    <property type="entry name" value="Acyl-CoA dehydrogenase C-terminal domain-like"/>
    <property type="match status" value="1"/>
</dbReference>
<evidence type="ECO:0000256" key="2">
    <source>
        <dbReference type="ARBA" id="ARBA00006288"/>
    </source>
</evidence>
<dbReference type="EMBL" id="NEVH01026085">
    <property type="protein sequence ID" value="PNF14947.1"/>
    <property type="molecule type" value="Genomic_DNA"/>
</dbReference>
<reference evidence="7 8" key="1">
    <citation type="submission" date="2017-12" db="EMBL/GenBank/DDBJ databases">
        <title>Hemimetabolous genomes reveal molecular basis of termite eusociality.</title>
        <authorList>
            <person name="Harrison M.C."/>
            <person name="Jongepier E."/>
            <person name="Robertson H.M."/>
            <person name="Arning N."/>
            <person name="Bitard-Feildel T."/>
            <person name="Chao H."/>
            <person name="Childers C.P."/>
            <person name="Dinh H."/>
            <person name="Doddapaneni H."/>
            <person name="Dugan S."/>
            <person name="Gowin J."/>
            <person name="Greiner C."/>
            <person name="Han Y."/>
            <person name="Hu H."/>
            <person name="Hughes D.S.T."/>
            <person name="Huylmans A.-K."/>
            <person name="Kemena C."/>
            <person name="Kremer L.P.M."/>
            <person name="Lee S.L."/>
            <person name="Lopez-Ezquerra A."/>
            <person name="Mallet L."/>
            <person name="Monroy-Kuhn J.M."/>
            <person name="Moser A."/>
            <person name="Murali S.C."/>
            <person name="Muzny D.M."/>
            <person name="Otani S."/>
            <person name="Piulachs M.-D."/>
            <person name="Poelchau M."/>
            <person name="Qu J."/>
            <person name="Schaub F."/>
            <person name="Wada-Katsumata A."/>
            <person name="Worley K.C."/>
            <person name="Xie Q."/>
            <person name="Ylla G."/>
            <person name="Poulsen M."/>
            <person name="Gibbs R.A."/>
            <person name="Schal C."/>
            <person name="Richards S."/>
            <person name="Belles X."/>
            <person name="Korb J."/>
            <person name="Bornberg-Bauer E."/>
        </authorList>
    </citation>
    <scope>NUCLEOTIDE SEQUENCE [LARGE SCALE GENOMIC DNA]</scope>
    <source>
        <tissue evidence="7">Whole body</tissue>
    </source>
</reference>
<dbReference type="GO" id="GO:0071949">
    <property type="term" value="F:FAD binding"/>
    <property type="evidence" value="ECO:0007669"/>
    <property type="project" value="InterPro"/>
</dbReference>
<dbReference type="Pfam" id="PF01756">
    <property type="entry name" value="ACOX"/>
    <property type="match status" value="1"/>
</dbReference>
<keyword evidence="4" id="KW-0560">Oxidoreductase</keyword>
<dbReference type="GO" id="GO:0005504">
    <property type="term" value="F:fatty acid binding"/>
    <property type="evidence" value="ECO:0007669"/>
    <property type="project" value="TreeGrafter"/>
</dbReference>
<dbReference type="AlphaFoldDB" id="A0A2J7PF38"/>
<name>A0A2J7PF38_9NEOP</name>
<dbReference type="GO" id="GO:0005777">
    <property type="term" value="C:peroxisome"/>
    <property type="evidence" value="ECO:0007669"/>
    <property type="project" value="InterPro"/>
</dbReference>
<evidence type="ECO:0000256" key="4">
    <source>
        <dbReference type="ARBA" id="ARBA00023002"/>
    </source>
</evidence>
<feature type="domain" description="Acyl-CoA oxidase C-terminal" evidence="6">
    <location>
        <begin position="2"/>
        <end position="134"/>
    </location>
</feature>
<dbReference type="PANTHER" id="PTHR10909:SF250">
    <property type="entry name" value="PEROXISOMAL ACYL-COENZYME A OXIDASE 1"/>
    <property type="match status" value="1"/>
</dbReference>
<protein>
    <recommendedName>
        <fullName evidence="6">Acyl-CoA oxidase C-terminal domain-containing protein</fullName>
    </recommendedName>
</protein>
<dbReference type="GO" id="GO:0003997">
    <property type="term" value="F:acyl-CoA oxidase activity"/>
    <property type="evidence" value="ECO:0007669"/>
    <property type="project" value="InterPro"/>
</dbReference>
<gene>
    <name evidence="7" type="ORF">B7P43_G01559</name>
</gene>
<evidence type="ECO:0000256" key="5">
    <source>
        <dbReference type="ARBA" id="ARBA00023098"/>
    </source>
</evidence>
<evidence type="ECO:0000313" key="8">
    <source>
        <dbReference type="Proteomes" id="UP000235965"/>
    </source>
</evidence>
<proteinExistence type="inferred from homology"/>
<comment type="caution">
    <text evidence="7">The sequence shown here is derived from an EMBL/GenBank/DDBJ whole genome shotgun (WGS) entry which is preliminary data.</text>
</comment>
<dbReference type="InterPro" id="IPR036250">
    <property type="entry name" value="AcylCo_DH-like_C"/>
</dbReference>
<sequence length="137" mass="15390">MQAHGRAILVERFVAAVAELNVSVALKTVLAQLRDLYTIYTLLRNSGDFLMYTEMTPLDYCNLQNRMETLLSELRPNAVGIVDGFDFHDDIIASTLGSWDGQVYDRLFAAASKSPLNQDTVNESFHKYLKPMLKSGL</sequence>
<dbReference type="Proteomes" id="UP000235965">
    <property type="component" value="Unassembled WGS sequence"/>
</dbReference>
<keyword evidence="5" id="KW-0443">Lipid metabolism</keyword>
<dbReference type="PANTHER" id="PTHR10909">
    <property type="entry name" value="ELECTRON TRANSPORT OXIDOREDUCTASE"/>
    <property type="match status" value="1"/>
</dbReference>
<evidence type="ECO:0000256" key="3">
    <source>
        <dbReference type="ARBA" id="ARBA00022832"/>
    </source>
</evidence>
<evidence type="ECO:0000259" key="6">
    <source>
        <dbReference type="Pfam" id="PF01756"/>
    </source>
</evidence>
<accession>A0A2J7PF38</accession>
<comment type="similarity">
    <text evidence="2">Belongs to the acyl-CoA oxidase family.</text>
</comment>
<dbReference type="GO" id="GO:0033540">
    <property type="term" value="P:fatty acid beta-oxidation using acyl-CoA oxidase"/>
    <property type="evidence" value="ECO:0007669"/>
    <property type="project" value="TreeGrafter"/>
</dbReference>
<dbReference type="InterPro" id="IPR002655">
    <property type="entry name" value="Acyl-CoA_oxidase_C"/>
</dbReference>
<keyword evidence="3" id="KW-0276">Fatty acid metabolism</keyword>
<organism evidence="7 8">
    <name type="scientific">Cryptotermes secundus</name>
    <dbReference type="NCBI Taxonomy" id="105785"/>
    <lineage>
        <taxon>Eukaryota</taxon>
        <taxon>Metazoa</taxon>
        <taxon>Ecdysozoa</taxon>
        <taxon>Arthropoda</taxon>
        <taxon>Hexapoda</taxon>
        <taxon>Insecta</taxon>
        <taxon>Pterygota</taxon>
        <taxon>Neoptera</taxon>
        <taxon>Polyneoptera</taxon>
        <taxon>Dictyoptera</taxon>
        <taxon>Blattodea</taxon>
        <taxon>Blattoidea</taxon>
        <taxon>Termitoidae</taxon>
        <taxon>Kalotermitidae</taxon>
        <taxon>Cryptotermitinae</taxon>
        <taxon>Cryptotermes</taxon>
    </lineage>
</organism>
<dbReference type="OrthoDB" id="538336at2759"/>
<keyword evidence="8" id="KW-1185">Reference proteome</keyword>
<dbReference type="InterPro" id="IPR012258">
    <property type="entry name" value="Acyl-CoA_oxidase"/>
</dbReference>
<comment type="pathway">
    <text evidence="1">Lipid metabolism; peroxisomal fatty acid beta-oxidation.</text>
</comment>
<dbReference type="FunFam" id="1.20.140.10:FF:000007">
    <property type="entry name" value="Acyl-coenzyme A oxidase"/>
    <property type="match status" value="1"/>
</dbReference>
<evidence type="ECO:0000313" key="7">
    <source>
        <dbReference type="EMBL" id="PNF14947.1"/>
    </source>
</evidence>